<comment type="catalytic activity">
    <reaction evidence="10">
        <text>8-oxo-dGTP + H2O = 8-oxo-dGMP + diphosphate + H(+)</text>
        <dbReference type="Rhea" id="RHEA:31575"/>
        <dbReference type="ChEBI" id="CHEBI:15377"/>
        <dbReference type="ChEBI" id="CHEBI:15378"/>
        <dbReference type="ChEBI" id="CHEBI:33019"/>
        <dbReference type="ChEBI" id="CHEBI:63224"/>
        <dbReference type="ChEBI" id="CHEBI:77896"/>
        <dbReference type="EC" id="3.6.1.55"/>
    </reaction>
</comment>
<dbReference type="GO" id="GO:0008413">
    <property type="term" value="F:8-oxo-7,8-dihydroguanosine triphosphate pyrophosphatase activity"/>
    <property type="evidence" value="ECO:0007669"/>
    <property type="project" value="TreeGrafter"/>
</dbReference>
<reference evidence="14" key="1">
    <citation type="submission" date="2021-02" db="EMBL/GenBank/DDBJ databases">
        <authorList>
            <person name="Nowell W R."/>
        </authorList>
    </citation>
    <scope>NUCLEOTIDE SEQUENCE</scope>
    <source>
        <strain evidence="14">Ploen Becks lab</strain>
    </source>
</reference>
<dbReference type="InterPro" id="IPR018289">
    <property type="entry name" value="MULE_transposase_dom"/>
</dbReference>
<dbReference type="GO" id="GO:0044716">
    <property type="term" value="F:8-oxo-GDP phosphatase activity"/>
    <property type="evidence" value="ECO:0007669"/>
    <property type="project" value="TreeGrafter"/>
</dbReference>
<dbReference type="Gene3D" id="3.90.79.10">
    <property type="entry name" value="Nucleoside Triphosphate Pyrophosphohydrolase"/>
    <property type="match status" value="2"/>
</dbReference>
<organism evidence="14 15">
    <name type="scientific">Brachionus calyciflorus</name>
    <dbReference type="NCBI Taxonomy" id="104777"/>
    <lineage>
        <taxon>Eukaryota</taxon>
        <taxon>Metazoa</taxon>
        <taxon>Spiralia</taxon>
        <taxon>Gnathifera</taxon>
        <taxon>Rotifera</taxon>
        <taxon>Eurotatoria</taxon>
        <taxon>Monogononta</taxon>
        <taxon>Pseudotrocha</taxon>
        <taxon>Ploima</taxon>
        <taxon>Brachionidae</taxon>
        <taxon>Brachionus</taxon>
    </lineage>
</organism>
<dbReference type="InterPro" id="IPR020084">
    <property type="entry name" value="NUDIX_hydrolase_CS"/>
</dbReference>
<dbReference type="AlphaFoldDB" id="A0A813Z6D4"/>
<feature type="compositionally biased region" description="Polar residues" evidence="12">
    <location>
        <begin position="785"/>
        <end position="795"/>
    </location>
</feature>
<evidence type="ECO:0000256" key="1">
    <source>
        <dbReference type="ARBA" id="ARBA00001946"/>
    </source>
</evidence>
<evidence type="ECO:0000256" key="4">
    <source>
        <dbReference type="ARBA" id="ARBA00022705"/>
    </source>
</evidence>
<name>A0A813Z6D4_9BILA</name>
<dbReference type="PANTHER" id="PTHR47707">
    <property type="entry name" value="8-OXO-DGTP DIPHOSPHATASE"/>
    <property type="match status" value="1"/>
</dbReference>
<evidence type="ECO:0000256" key="5">
    <source>
        <dbReference type="ARBA" id="ARBA00022723"/>
    </source>
</evidence>
<evidence type="ECO:0000313" key="15">
    <source>
        <dbReference type="Proteomes" id="UP000663879"/>
    </source>
</evidence>
<feature type="domain" description="Nudix hydrolase" evidence="13">
    <location>
        <begin position="491"/>
        <end position="622"/>
    </location>
</feature>
<dbReference type="SUPFAM" id="SSF55811">
    <property type="entry name" value="Nudix"/>
    <property type="match status" value="2"/>
</dbReference>
<dbReference type="Proteomes" id="UP000663879">
    <property type="component" value="Unassembled WGS sequence"/>
</dbReference>
<dbReference type="GO" id="GO:0046872">
    <property type="term" value="F:metal ion binding"/>
    <property type="evidence" value="ECO:0007669"/>
    <property type="project" value="UniProtKB-KW"/>
</dbReference>
<keyword evidence="6" id="KW-0227">DNA damage</keyword>
<sequence length="795" mass="92304">MDKAEYLDPEKNLINFQNYKLNKHKINKNGTVRWRCETCKSMSITVNSDGYIVRKPKPDENHIIDKCLRMFPIQILCIKEYETLKNEAKSHLNFTFSQRYRSILQELQAKNDPIQVAIYFPTEETARGTFSKIRAKLYSNEAKDTANLDIPDELKSIAVNREKQAFLRFDNQNKNGDRIILFLSETAAEILQKSQEYPIDGTTIPCGYIFLENNTTKSYVIALEQVRNLTFQKNLERVMCDFEPALLKSIHSVFPGINLKGCWFHFTQAIRKKIFLFGYKNIYLHNYKFKFWIKRFMALALIPLENIKNGIDIIVEEIPEKDEKLIEFIKYFKKQWLNGSISPEIWNHHFSQKRTNNNLEGFHSKLTNFIPKCHPRFSKMLKNPYKDFDFVGDLDAKFKQMQEVYILKASSIENTINDVLSNCDEKKRKKILIMQIIKKIKLDEEIQSEAVESNKYELSNQQSTPVIITMIKISEKSLVELLEPNVKADNIGRIVVGGVITNEKGEVLILKRSANDFLRCLDELPSGKMDKEDKTIVSALKREIKEDTNLNVTSVLAYLNSFDYKSKSGKNKRKFNFLVGVSDLTQVQISEEHQAMAWYSMFNMNKSNMSSTVRDILLKFFQNQLIEHAEREKITRFVVGGVITNKNKQVLVLKRAANDFLGGLDELPSGKVENGEDLIEALKREIKEETNLNVVSVIRYLGHFDYKSKSGALTRQFNYEVSTDSIENLKLSEEHEKADWVSNSINAFKKLNVSINVREIIEKYFEDDEELIEEKKPSKRKVVETGNSNNKTKRL</sequence>
<evidence type="ECO:0000256" key="12">
    <source>
        <dbReference type="SAM" id="MobiDB-lite"/>
    </source>
</evidence>
<dbReference type="OrthoDB" id="10029846at2759"/>
<proteinExistence type="inferred from homology"/>
<dbReference type="InterPro" id="IPR047127">
    <property type="entry name" value="MutT-like"/>
</dbReference>
<dbReference type="EMBL" id="CAJNOC010001830">
    <property type="protein sequence ID" value="CAF0894177.1"/>
    <property type="molecule type" value="Genomic_DNA"/>
</dbReference>
<dbReference type="Pfam" id="PF00293">
    <property type="entry name" value="NUDIX"/>
    <property type="match status" value="2"/>
</dbReference>
<evidence type="ECO:0000259" key="13">
    <source>
        <dbReference type="PROSITE" id="PS51462"/>
    </source>
</evidence>
<dbReference type="Pfam" id="PF10551">
    <property type="entry name" value="MULE"/>
    <property type="match status" value="1"/>
</dbReference>
<evidence type="ECO:0000256" key="10">
    <source>
        <dbReference type="ARBA" id="ARBA00035861"/>
    </source>
</evidence>
<protein>
    <recommendedName>
        <fullName evidence="11">8-oxo-dGTP diphosphatase</fullName>
        <ecNumber evidence="11">3.6.1.55</ecNumber>
    </recommendedName>
</protein>
<dbReference type="GO" id="GO:0035539">
    <property type="term" value="F:8-oxo-7,8-dihydrodeoxyguanosine triphosphate pyrophosphatase activity"/>
    <property type="evidence" value="ECO:0007669"/>
    <property type="project" value="UniProtKB-EC"/>
</dbReference>
<evidence type="ECO:0000256" key="3">
    <source>
        <dbReference type="ARBA" id="ARBA00022457"/>
    </source>
</evidence>
<dbReference type="InterPro" id="IPR015797">
    <property type="entry name" value="NUDIX_hydrolase-like_dom_sf"/>
</dbReference>
<comment type="similarity">
    <text evidence="2">Belongs to the Nudix hydrolase family.</text>
</comment>
<evidence type="ECO:0000256" key="7">
    <source>
        <dbReference type="ARBA" id="ARBA00022801"/>
    </source>
</evidence>
<dbReference type="PROSITE" id="PS00893">
    <property type="entry name" value="NUDIX_BOX"/>
    <property type="match status" value="1"/>
</dbReference>
<keyword evidence="7" id="KW-0378">Hydrolase</keyword>
<dbReference type="GO" id="GO:0006281">
    <property type="term" value="P:DNA repair"/>
    <property type="evidence" value="ECO:0007669"/>
    <property type="project" value="UniProtKB-KW"/>
</dbReference>
<keyword evidence="5" id="KW-0479">Metal-binding</keyword>
<evidence type="ECO:0000313" key="14">
    <source>
        <dbReference type="EMBL" id="CAF0894177.1"/>
    </source>
</evidence>
<keyword evidence="15" id="KW-1185">Reference proteome</keyword>
<dbReference type="EC" id="3.6.1.55" evidence="11"/>
<accession>A0A813Z6D4</accession>
<keyword evidence="3" id="KW-0515">Mutator protein</keyword>
<evidence type="ECO:0000256" key="11">
    <source>
        <dbReference type="ARBA" id="ARBA00038905"/>
    </source>
</evidence>
<dbReference type="CDD" id="cd02883">
    <property type="entry name" value="NUDIX_Hydrolase"/>
    <property type="match status" value="2"/>
</dbReference>
<dbReference type="PROSITE" id="PS51462">
    <property type="entry name" value="NUDIX"/>
    <property type="match status" value="2"/>
</dbReference>
<keyword evidence="4" id="KW-0235">DNA replication</keyword>
<dbReference type="PANTHER" id="PTHR47707:SF1">
    <property type="entry name" value="NUDIX HYDROLASE FAMILY PROTEIN"/>
    <property type="match status" value="1"/>
</dbReference>
<evidence type="ECO:0000256" key="9">
    <source>
        <dbReference type="ARBA" id="ARBA00023204"/>
    </source>
</evidence>
<dbReference type="InterPro" id="IPR000086">
    <property type="entry name" value="NUDIX_hydrolase_dom"/>
</dbReference>
<dbReference type="GO" id="GO:0044715">
    <property type="term" value="F:8-oxo-dGDP phosphatase activity"/>
    <property type="evidence" value="ECO:0007669"/>
    <property type="project" value="TreeGrafter"/>
</dbReference>
<feature type="region of interest" description="Disordered" evidence="12">
    <location>
        <begin position="776"/>
        <end position="795"/>
    </location>
</feature>
<feature type="domain" description="Nudix hydrolase" evidence="13">
    <location>
        <begin position="634"/>
        <end position="765"/>
    </location>
</feature>
<keyword evidence="8" id="KW-0460">Magnesium</keyword>
<comment type="caution">
    <text evidence="14">The sequence shown here is derived from an EMBL/GenBank/DDBJ whole genome shotgun (WGS) entry which is preliminary data.</text>
</comment>
<gene>
    <name evidence="14" type="ORF">OXX778_LOCUS11065</name>
</gene>
<evidence type="ECO:0000256" key="2">
    <source>
        <dbReference type="ARBA" id="ARBA00005582"/>
    </source>
</evidence>
<evidence type="ECO:0000256" key="6">
    <source>
        <dbReference type="ARBA" id="ARBA00022763"/>
    </source>
</evidence>
<dbReference type="GO" id="GO:0006260">
    <property type="term" value="P:DNA replication"/>
    <property type="evidence" value="ECO:0007669"/>
    <property type="project" value="UniProtKB-KW"/>
</dbReference>
<comment type="cofactor">
    <cofactor evidence="1">
        <name>Mg(2+)</name>
        <dbReference type="ChEBI" id="CHEBI:18420"/>
    </cofactor>
</comment>
<keyword evidence="9" id="KW-0234">DNA repair</keyword>
<evidence type="ECO:0000256" key="8">
    <source>
        <dbReference type="ARBA" id="ARBA00022842"/>
    </source>
</evidence>